<evidence type="ECO:0000256" key="6">
    <source>
        <dbReference type="ARBA" id="ARBA00022679"/>
    </source>
</evidence>
<evidence type="ECO:0000256" key="2">
    <source>
        <dbReference type="ARBA" id="ARBA00004752"/>
    </source>
</evidence>
<organism evidence="24 25">
    <name type="scientific">Egibacter rhizosphaerae</name>
    <dbReference type="NCBI Taxonomy" id="1670831"/>
    <lineage>
        <taxon>Bacteria</taxon>
        <taxon>Bacillati</taxon>
        <taxon>Actinomycetota</taxon>
        <taxon>Nitriliruptoria</taxon>
        <taxon>Egibacterales</taxon>
        <taxon>Egibacteraceae</taxon>
        <taxon>Egibacter</taxon>
    </lineage>
</organism>
<dbReference type="InterPro" id="IPR001182">
    <property type="entry name" value="FtsW/RodA"/>
</dbReference>
<keyword evidence="12" id="KW-0131">Cell cycle</keyword>
<feature type="transmembrane region" description="Helical" evidence="23">
    <location>
        <begin position="149"/>
        <end position="165"/>
    </location>
</feature>
<dbReference type="GO" id="GO:0009252">
    <property type="term" value="P:peptidoglycan biosynthetic process"/>
    <property type="evidence" value="ECO:0007669"/>
    <property type="project" value="UniProtKB-KW"/>
</dbReference>
<feature type="transmembrane region" description="Helical" evidence="23">
    <location>
        <begin position="223"/>
        <end position="243"/>
    </location>
</feature>
<evidence type="ECO:0000256" key="5">
    <source>
        <dbReference type="ARBA" id="ARBA00022676"/>
    </source>
</evidence>
<evidence type="ECO:0000256" key="22">
    <source>
        <dbReference type="SAM" id="MobiDB-lite"/>
    </source>
</evidence>
<comment type="function">
    <text evidence="21">Peptidoglycan polymerase that is essential for cell division.</text>
</comment>
<feature type="transmembrane region" description="Helical" evidence="23">
    <location>
        <begin position="341"/>
        <end position="365"/>
    </location>
</feature>
<keyword evidence="4" id="KW-0132">Cell division</keyword>
<evidence type="ECO:0000256" key="1">
    <source>
        <dbReference type="ARBA" id="ARBA00004651"/>
    </source>
</evidence>
<evidence type="ECO:0000256" key="7">
    <source>
        <dbReference type="ARBA" id="ARBA00022692"/>
    </source>
</evidence>
<dbReference type="Pfam" id="PF01098">
    <property type="entry name" value="FTSW_RODA_SPOVE"/>
    <property type="match status" value="1"/>
</dbReference>
<dbReference type="Proteomes" id="UP000291469">
    <property type="component" value="Chromosome"/>
</dbReference>
<keyword evidence="6" id="KW-0808">Transferase</keyword>
<evidence type="ECO:0000256" key="15">
    <source>
        <dbReference type="ARBA" id="ARBA00033270"/>
    </source>
</evidence>
<keyword evidence="3" id="KW-1003">Cell membrane</keyword>
<dbReference type="KEGG" id="erz:ER308_00125"/>
<keyword evidence="9" id="KW-0573">Peptidoglycan synthesis</keyword>
<name>A0A411YAC4_9ACTN</name>
<keyword evidence="25" id="KW-1185">Reference proteome</keyword>
<evidence type="ECO:0000256" key="13">
    <source>
        <dbReference type="ARBA" id="ARBA00023316"/>
    </source>
</evidence>
<evidence type="ECO:0000256" key="4">
    <source>
        <dbReference type="ARBA" id="ARBA00022618"/>
    </source>
</evidence>
<evidence type="ECO:0000256" key="14">
    <source>
        <dbReference type="ARBA" id="ARBA00032370"/>
    </source>
</evidence>
<evidence type="ECO:0000256" key="8">
    <source>
        <dbReference type="ARBA" id="ARBA00022960"/>
    </source>
</evidence>
<comment type="pathway">
    <text evidence="2">Cell wall biogenesis; peptidoglycan biosynthesis.</text>
</comment>
<dbReference type="GO" id="GO:0005886">
    <property type="term" value="C:plasma membrane"/>
    <property type="evidence" value="ECO:0007669"/>
    <property type="project" value="UniProtKB-SubCell"/>
</dbReference>
<sequence>MRSPPRSTRSTVVTPRSAVSERSPRTLLARPPLRAGRATPQAALLLACVVTLLVLGLLMSFSASFVRATAELGDPFGIARRQVLWALVGVGIGWLLARADHRILARWSGPLVAGALVLCLLLFIPGLGLEGGGARRWLAIGPVTMQPSEVLKLAVPLYLATVLGRRADRVRAGDVHALLMPALPLLVVAFALVVVQPDLETAGLVAGIGGVVLLVAGLPARLAVLGGSAVVAAAVTFIAGVGWRRDRVDAWLDPAADAGNLGYQSVQGYLALASGGLTGTGLGESRAKWLYLPNADTDFIFAIIGEELGFLGALLVVALYSGLAIAGIRTARAAPDTYGRLLATGITAWLLMQASMNIGSVVGLLPVTGVTLPLVSVGGTSLVVTLAGCGVLLSVARAARPPEPEPGSDGRASGSAPASPRDTGSVRRARRTTPDRARDPRTARHHDDH</sequence>
<keyword evidence="11 23" id="KW-0472">Membrane</keyword>
<evidence type="ECO:0000313" key="25">
    <source>
        <dbReference type="Proteomes" id="UP000291469"/>
    </source>
</evidence>
<dbReference type="PANTHER" id="PTHR30474:SF2">
    <property type="entry name" value="PEPTIDOGLYCAN GLYCOSYLTRANSFERASE FTSW-RELATED"/>
    <property type="match status" value="1"/>
</dbReference>
<feature type="transmembrane region" description="Helical" evidence="23">
    <location>
        <begin position="371"/>
        <end position="393"/>
    </location>
</feature>
<dbReference type="GO" id="GO:0051301">
    <property type="term" value="P:cell division"/>
    <property type="evidence" value="ECO:0007669"/>
    <property type="project" value="UniProtKB-KW"/>
</dbReference>
<reference evidence="24 25" key="1">
    <citation type="submission" date="2019-01" db="EMBL/GenBank/DDBJ databases">
        <title>Egibacter rhizosphaerae EGI 80759T.</title>
        <authorList>
            <person name="Chen D.-D."/>
            <person name="Tian Y."/>
            <person name="Jiao J.-Y."/>
            <person name="Zhang X.-T."/>
            <person name="Zhang Y.-G."/>
            <person name="Zhang Y."/>
            <person name="Xiao M."/>
            <person name="Shu W.-S."/>
            <person name="Li W.-J."/>
        </authorList>
    </citation>
    <scope>NUCLEOTIDE SEQUENCE [LARGE SCALE GENOMIC DNA]</scope>
    <source>
        <strain evidence="24 25">EGI 80759</strain>
    </source>
</reference>
<feature type="transmembrane region" description="Helical" evidence="23">
    <location>
        <begin position="78"/>
        <end position="97"/>
    </location>
</feature>
<accession>A0A411YAC4</accession>
<dbReference type="PANTHER" id="PTHR30474">
    <property type="entry name" value="CELL CYCLE PROTEIN"/>
    <property type="match status" value="1"/>
</dbReference>
<feature type="transmembrane region" description="Helical" evidence="23">
    <location>
        <begin position="43"/>
        <end position="66"/>
    </location>
</feature>
<comment type="subcellular location">
    <subcellularLocation>
        <location evidence="1">Cell membrane</location>
        <topology evidence="1">Multi-pass membrane protein</topology>
    </subcellularLocation>
</comment>
<evidence type="ECO:0000256" key="23">
    <source>
        <dbReference type="SAM" id="Phobius"/>
    </source>
</evidence>
<keyword evidence="13" id="KW-0961">Cell wall biogenesis/degradation</keyword>
<feature type="transmembrane region" description="Helical" evidence="23">
    <location>
        <begin position="299"/>
        <end position="320"/>
    </location>
</feature>
<evidence type="ECO:0000256" key="16">
    <source>
        <dbReference type="ARBA" id="ARBA00038053"/>
    </source>
</evidence>
<evidence type="ECO:0000313" key="24">
    <source>
        <dbReference type="EMBL" id="QBI18132.1"/>
    </source>
</evidence>
<dbReference type="GO" id="GO:0008360">
    <property type="term" value="P:regulation of cell shape"/>
    <property type="evidence" value="ECO:0007669"/>
    <property type="project" value="UniProtKB-KW"/>
</dbReference>
<keyword evidence="10 23" id="KW-1133">Transmembrane helix</keyword>
<dbReference type="OrthoDB" id="9768187at2"/>
<keyword evidence="5" id="KW-0328">Glycosyltransferase</keyword>
<evidence type="ECO:0000256" key="17">
    <source>
        <dbReference type="ARBA" id="ARBA00041185"/>
    </source>
</evidence>
<evidence type="ECO:0000256" key="10">
    <source>
        <dbReference type="ARBA" id="ARBA00022989"/>
    </source>
</evidence>
<feature type="transmembrane region" description="Helical" evidence="23">
    <location>
        <begin position="109"/>
        <end position="129"/>
    </location>
</feature>
<evidence type="ECO:0000256" key="11">
    <source>
        <dbReference type="ARBA" id="ARBA00023136"/>
    </source>
</evidence>
<proteinExistence type="inferred from homology"/>
<dbReference type="InterPro" id="IPR013437">
    <property type="entry name" value="FtsW"/>
</dbReference>
<evidence type="ECO:0000256" key="12">
    <source>
        <dbReference type="ARBA" id="ARBA00023306"/>
    </source>
</evidence>
<dbReference type="GO" id="GO:0015648">
    <property type="term" value="F:lipid-linked peptidoglycan transporter activity"/>
    <property type="evidence" value="ECO:0007669"/>
    <property type="project" value="TreeGrafter"/>
</dbReference>
<protein>
    <recommendedName>
        <fullName evidence="17">Probable peptidoglycan glycosyltransferase FtsW</fullName>
        <ecNumber evidence="19">2.4.99.28</ecNumber>
    </recommendedName>
    <alternativeName>
        <fullName evidence="18">Cell division protein FtsW</fullName>
    </alternativeName>
    <alternativeName>
        <fullName evidence="15">Cell wall polymerase</fullName>
    </alternativeName>
    <alternativeName>
        <fullName evidence="14">Peptidoglycan polymerase</fullName>
    </alternativeName>
</protein>
<keyword evidence="7 23" id="KW-0812">Transmembrane</keyword>
<evidence type="ECO:0000256" key="19">
    <source>
        <dbReference type="ARBA" id="ARBA00044770"/>
    </source>
</evidence>
<evidence type="ECO:0000256" key="3">
    <source>
        <dbReference type="ARBA" id="ARBA00022475"/>
    </source>
</evidence>
<dbReference type="AlphaFoldDB" id="A0A411YAC4"/>
<feature type="transmembrane region" description="Helical" evidence="23">
    <location>
        <begin position="177"/>
        <end position="195"/>
    </location>
</feature>
<comment type="catalytic activity">
    <reaction evidence="20">
        <text>[GlcNAc-(1-&gt;4)-Mur2Ac(oyl-L-Ala-gamma-D-Glu-L-Lys-D-Ala-D-Ala)](n)-di-trans,octa-cis-undecaprenyl diphosphate + beta-D-GlcNAc-(1-&gt;4)-Mur2Ac(oyl-L-Ala-gamma-D-Glu-L-Lys-D-Ala-D-Ala)-di-trans,octa-cis-undecaprenyl diphosphate = [GlcNAc-(1-&gt;4)-Mur2Ac(oyl-L-Ala-gamma-D-Glu-L-Lys-D-Ala-D-Ala)](n+1)-di-trans,octa-cis-undecaprenyl diphosphate + di-trans,octa-cis-undecaprenyl diphosphate + H(+)</text>
        <dbReference type="Rhea" id="RHEA:23708"/>
        <dbReference type="Rhea" id="RHEA-COMP:9602"/>
        <dbReference type="Rhea" id="RHEA-COMP:9603"/>
        <dbReference type="ChEBI" id="CHEBI:15378"/>
        <dbReference type="ChEBI" id="CHEBI:58405"/>
        <dbReference type="ChEBI" id="CHEBI:60033"/>
        <dbReference type="ChEBI" id="CHEBI:78435"/>
        <dbReference type="EC" id="2.4.99.28"/>
    </reaction>
</comment>
<feature type="compositionally biased region" description="Basic and acidic residues" evidence="22">
    <location>
        <begin position="432"/>
        <end position="449"/>
    </location>
</feature>
<evidence type="ECO:0000256" key="9">
    <source>
        <dbReference type="ARBA" id="ARBA00022984"/>
    </source>
</evidence>
<dbReference type="EC" id="2.4.99.28" evidence="19"/>
<comment type="similarity">
    <text evidence="16">Belongs to the SEDS family. FtsW subfamily.</text>
</comment>
<evidence type="ECO:0000256" key="18">
    <source>
        <dbReference type="ARBA" id="ARBA00041418"/>
    </source>
</evidence>
<dbReference type="EMBL" id="CP036402">
    <property type="protein sequence ID" value="QBI18132.1"/>
    <property type="molecule type" value="Genomic_DNA"/>
</dbReference>
<feature type="transmembrane region" description="Helical" evidence="23">
    <location>
        <begin position="201"/>
        <end position="218"/>
    </location>
</feature>
<gene>
    <name evidence="24" type="primary">ftsW</name>
    <name evidence="24" type="ORF">ER308_00125</name>
</gene>
<dbReference type="GO" id="GO:0032153">
    <property type="term" value="C:cell division site"/>
    <property type="evidence" value="ECO:0007669"/>
    <property type="project" value="TreeGrafter"/>
</dbReference>
<dbReference type="GO" id="GO:0008955">
    <property type="term" value="F:peptidoglycan glycosyltransferase activity"/>
    <property type="evidence" value="ECO:0007669"/>
    <property type="project" value="UniProtKB-EC"/>
</dbReference>
<evidence type="ECO:0000256" key="21">
    <source>
        <dbReference type="ARBA" id="ARBA00049966"/>
    </source>
</evidence>
<feature type="region of interest" description="Disordered" evidence="22">
    <location>
        <begin position="400"/>
        <end position="449"/>
    </location>
</feature>
<evidence type="ECO:0000256" key="20">
    <source>
        <dbReference type="ARBA" id="ARBA00049902"/>
    </source>
</evidence>
<keyword evidence="8" id="KW-0133">Cell shape</keyword>
<dbReference type="NCBIfam" id="TIGR02614">
    <property type="entry name" value="ftsW"/>
    <property type="match status" value="1"/>
</dbReference>
<dbReference type="GO" id="GO:0071555">
    <property type="term" value="P:cell wall organization"/>
    <property type="evidence" value="ECO:0007669"/>
    <property type="project" value="UniProtKB-KW"/>
</dbReference>